<dbReference type="PANTHER" id="PTHR34504:SF2">
    <property type="entry name" value="UPF0150 PROTEIN SSL0259"/>
    <property type="match status" value="1"/>
</dbReference>
<sequence>MRFRIRIEQDEDCMFVAQCPTLPGCISQGKTRQEAIVNIKDAIKGYLESLQKHNEPIPVSSLYFMVAKERKGRLRPPSEPPARGPVPLTPSY</sequence>
<dbReference type="Pfam" id="PF15919">
    <property type="entry name" value="HicB_lk_antitox"/>
    <property type="match status" value="1"/>
</dbReference>
<evidence type="ECO:0000259" key="2">
    <source>
        <dbReference type="Pfam" id="PF15919"/>
    </source>
</evidence>
<keyword evidence="4" id="KW-1185">Reference proteome</keyword>
<protein>
    <submittedName>
        <fullName evidence="3">Type II toxin-antitoxin system HicB family antitoxin</fullName>
    </submittedName>
</protein>
<comment type="caution">
    <text evidence="3">The sequence shown here is derived from an EMBL/GenBank/DDBJ whole genome shotgun (WGS) entry which is preliminary data.</text>
</comment>
<dbReference type="PANTHER" id="PTHR34504">
    <property type="entry name" value="ANTITOXIN HICB"/>
    <property type="match status" value="1"/>
</dbReference>
<accession>A0ABS6RYI0</accession>
<name>A0ABS6RYI0_9BACT</name>
<gene>
    <name evidence="3" type="ORF">HWQ67_08690</name>
</gene>
<proteinExistence type="predicted"/>
<dbReference type="EMBL" id="JABXWD010000134">
    <property type="protein sequence ID" value="MBV6341661.1"/>
    <property type="molecule type" value="Genomic_DNA"/>
</dbReference>
<feature type="region of interest" description="Disordered" evidence="1">
    <location>
        <begin position="71"/>
        <end position="92"/>
    </location>
</feature>
<evidence type="ECO:0000256" key="1">
    <source>
        <dbReference type="SAM" id="MobiDB-lite"/>
    </source>
</evidence>
<reference evidence="3 4" key="1">
    <citation type="journal article" date="2020" name="J Geophys Res Biogeosci">
        <title>Magnetotaxis as an Adaptation to Enable Bacterial Shuttling of Microbial Sulfur and Sulfur Cycling Across Aquatic Oxic#Anoxic Interfaces.</title>
        <authorList>
            <person name="Li J."/>
            <person name="Liu P."/>
            <person name="Wang J."/>
            <person name="Roberts A.P."/>
            <person name="Pan Y."/>
        </authorList>
    </citation>
    <scope>NUCLEOTIDE SEQUENCE [LARGE SCALE GENOMIC DNA]</scope>
    <source>
        <strain evidence="3 4">MYR-1_YQ</strain>
    </source>
</reference>
<evidence type="ECO:0000313" key="3">
    <source>
        <dbReference type="EMBL" id="MBV6341661.1"/>
    </source>
</evidence>
<dbReference type="Gene3D" id="3.30.160.250">
    <property type="match status" value="1"/>
</dbReference>
<dbReference type="InterPro" id="IPR051404">
    <property type="entry name" value="TA_system_antitoxin"/>
</dbReference>
<dbReference type="InterPro" id="IPR035069">
    <property type="entry name" value="TTHA1013/TTHA0281-like"/>
</dbReference>
<feature type="domain" description="HicB-like antitoxin of toxin-antitoxin system" evidence="2">
    <location>
        <begin position="3"/>
        <end position="61"/>
    </location>
</feature>
<dbReference type="SUPFAM" id="SSF143100">
    <property type="entry name" value="TTHA1013/TTHA0281-like"/>
    <property type="match status" value="1"/>
</dbReference>
<dbReference type="InterPro" id="IPR031807">
    <property type="entry name" value="HicB-like"/>
</dbReference>
<evidence type="ECO:0000313" key="4">
    <source>
        <dbReference type="Proteomes" id="UP001196980"/>
    </source>
</evidence>
<dbReference type="Proteomes" id="UP001196980">
    <property type="component" value="Unassembled WGS sequence"/>
</dbReference>
<organism evidence="3 4">
    <name type="scientific">Candidatus Magnetobacterium casense</name>
    <dbReference type="NCBI Taxonomy" id="1455061"/>
    <lineage>
        <taxon>Bacteria</taxon>
        <taxon>Pseudomonadati</taxon>
        <taxon>Nitrospirota</taxon>
        <taxon>Thermodesulfovibrionia</taxon>
        <taxon>Thermodesulfovibrionales</taxon>
        <taxon>Candidatus Magnetobacteriaceae</taxon>
        <taxon>Candidatus Magnetobacterium</taxon>
    </lineage>
</organism>
<feature type="compositionally biased region" description="Pro residues" evidence="1">
    <location>
        <begin position="77"/>
        <end position="92"/>
    </location>
</feature>